<dbReference type="InterPro" id="IPR025487">
    <property type="entry name" value="DUF4379"/>
</dbReference>
<dbReference type="Pfam" id="PF14311">
    <property type="entry name" value="DUF4379"/>
    <property type="match status" value="2"/>
</dbReference>
<feature type="domain" description="Treble clef zinc finger" evidence="1">
    <location>
        <begin position="84"/>
        <end position="145"/>
    </location>
</feature>
<sequence>MPGVNSLDFVKPYLVKEWSVYNNKKVTEVFPNSNKKAYWDCRKCKRYFKASPNERFKGDSCCPYCSGRKCLAGFNTIDTTHPELIKEWDYLNNMLLADPTQLMETSRIKVWWICQNNPEHRYKLPINKRILFEKRGRVPCSICKGLRRKREHYAQYKK</sequence>
<proteinExistence type="predicted"/>
<dbReference type="AlphaFoldDB" id="A0A3L9E083"/>
<keyword evidence="3" id="KW-1185">Reference proteome</keyword>
<evidence type="ECO:0000313" key="2">
    <source>
        <dbReference type="EMBL" id="RLY05379.1"/>
    </source>
</evidence>
<reference evidence="2 3" key="1">
    <citation type="submission" date="2018-10" db="EMBL/GenBank/DDBJ databases">
        <title>Streptococcus hillyeri sp. nov., isolated from equine tracheal sample.</title>
        <authorList>
            <person name="Macfadyen A.C."/>
            <person name="Waller A."/>
            <person name="Paterson G.K."/>
        </authorList>
    </citation>
    <scope>NUCLEOTIDE SEQUENCE [LARGE SCALE GENOMIC DNA]</scope>
    <source>
        <strain evidence="2 3">28462</strain>
    </source>
</reference>
<dbReference type="Proteomes" id="UP000279194">
    <property type="component" value="Unassembled WGS sequence"/>
</dbReference>
<comment type="caution">
    <text evidence="2">The sequence shown here is derived from an EMBL/GenBank/DDBJ whole genome shotgun (WGS) entry which is preliminary data.</text>
</comment>
<accession>A0A3L9E083</accession>
<dbReference type="OrthoDB" id="583824at2"/>
<feature type="domain" description="Treble clef zinc finger" evidence="1">
    <location>
        <begin position="14"/>
        <end position="68"/>
    </location>
</feature>
<gene>
    <name evidence="2" type="ORF">EAF07_01390</name>
</gene>
<protein>
    <recommendedName>
        <fullName evidence="1">Treble clef zinc finger domain-containing protein</fullName>
    </recommendedName>
</protein>
<dbReference type="EMBL" id="RCVM01000001">
    <property type="protein sequence ID" value="RLY05379.1"/>
    <property type="molecule type" value="Genomic_DNA"/>
</dbReference>
<organism evidence="2 3">
    <name type="scientific">Streptococcus hillyeri</name>
    <dbReference type="NCBI Taxonomy" id="2282420"/>
    <lineage>
        <taxon>Bacteria</taxon>
        <taxon>Bacillati</taxon>
        <taxon>Bacillota</taxon>
        <taxon>Bacilli</taxon>
        <taxon>Lactobacillales</taxon>
        <taxon>Streptococcaceae</taxon>
        <taxon>Streptococcus</taxon>
    </lineage>
</organism>
<dbReference type="PANTHER" id="PTHR37317:SF1">
    <property type="entry name" value="ZINC-RIBBON DOMAIN-CONTAINING PROTEIN-RELATED"/>
    <property type="match status" value="1"/>
</dbReference>
<evidence type="ECO:0000259" key="1">
    <source>
        <dbReference type="Pfam" id="PF14311"/>
    </source>
</evidence>
<evidence type="ECO:0000313" key="3">
    <source>
        <dbReference type="Proteomes" id="UP000279194"/>
    </source>
</evidence>
<name>A0A3L9E083_9STRE</name>
<dbReference type="PANTHER" id="PTHR37317">
    <property type="entry name" value="BLR8090 PROTEIN"/>
    <property type="match status" value="1"/>
</dbReference>